<keyword evidence="1" id="KW-0805">Transcription regulation</keyword>
<dbReference type="RefSeq" id="WP_139697570.1">
    <property type="nucleotide sequence ID" value="NZ_CP074074.1"/>
</dbReference>
<dbReference type="InterPro" id="IPR000792">
    <property type="entry name" value="Tscrpt_reg_LuxR_C"/>
</dbReference>
<dbReference type="Gene3D" id="3.30.450.20">
    <property type="entry name" value="PAS domain"/>
    <property type="match status" value="1"/>
</dbReference>
<dbReference type="OrthoDB" id="965844at2"/>
<dbReference type="Proteomes" id="UP000308713">
    <property type="component" value="Unassembled WGS sequence"/>
</dbReference>
<dbReference type="EMBL" id="VDCS01000009">
    <property type="protein sequence ID" value="TNJ43819.1"/>
    <property type="molecule type" value="Genomic_DNA"/>
</dbReference>
<dbReference type="InterPro" id="IPR016032">
    <property type="entry name" value="Sig_transdc_resp-reg_C-effctor"/>
</dbReference>
<organism evidence="5 6">
    <name type="scientific">Allotamlana fucoidanivorans</name>
    <dbReference type="NCBI Taxonomy" id="2583814"/>
    <lineage>
        <taxon>Bacteria</taxon>
        <taxon>Pseudomonadati</taxon>
        <taxon>Bacteroidota</taxon>
        <taxon>Flavobacteriia</taxon>
        <taxon>Flavobacteriales</taxon>
        <taxon>Flavobacteriaceae</taxon>
        <taxon>Allotamlana</taxon>
    </lineage>
</organism>
<evidence type="ECO:0000256" key="1">
    <source>
        <dbReference type="ARBA" id="ARBA00023015"/>
    </source>
</evidence>
<keyword evidence="2" id="KW-0238">DNA-binding</keyword>
<dbReference type="Pfam" id="PF00196">
    <property type="entry name" value="GerE"/>
    <property type="match status" value="1"/>
</dbReference>
<keyword evidence="6" id="KW-1185">Reference proteome</keyword>
<dbReference type="GO" id="GO:0006355">
    <property type="term" value="P:regulation of DNA-templated transcription"/>
    <property type="evidence" value="ECO:0007669"/>
    <property type="project" value="InterPro"/>
</dbReference>
<evidence type="ECO:0000313" key="5">
    <source>
        <dbReference type="EMBL" id="TNJ43819.1"/>
    </source>
</evidence>
<dbReference type="SUPFAM" id="SSF46894">
    <property type="entry name" value="C-terminal effector domain of the bipartite response regulators"/>
    <property type="match status" value="1"/>
</dbReference>
<dbReference type="InterPro" id="IPR036388">
    <property type="entry name" value="WH-like_DNA-bd_sf"/>
</dbReference>
<feature type="domain" description="HTH luxR-type" evidence="4">
    <location>
        <begin position="190"/>
        <end position="255"/>
    </location>
</feature>
<dbReference type="CDD" id="cd06170">
    <property type="entry name" value="LuxR_C_like"/>
    <property type="match status" value="1"/>
</dbReference>
<dbReference type="Gene3D" id="1.10.10.10">
    <property type="entry name" value="Winged helix-like DNA-binding domain superfamily/Winged helix DNA-binding domain"/>
    <property type="match status" value="1"/>
</dbReference>
<comment type="caution">
    <text evidence="5">The sequence shown here is derived from an EMBL/GenBank/DDBJ whole genome shotgun (WGS) entry which is preliminary data.</text>
</comment>
<dbReference type="GO" id="GO:0003677">
    <property type="term" value="F:DNA binding"/>
    <property type="evidence" value="ECO:0007669"/>
    <property type="project" value="UniProtKB-KW"/>
</dbReference>
<sequence>MKEKQVAHVLNLWKNNQPLLPEKKEIFLDAIDQIGSLFAIGSYYYYIFNFQTLDIDFTHKGTQDVLGIPASNVSLNTLFELMHPEDLAKMHSKEELAARFFYENIVPHDIVNYKVMYLLRLRHKKGGYRTILQQTRALHLSNDGMIQNCITVHTDVTYLKMPITHQISFVSDTLPCYYGLECDNKLHKMEYNLHSILTNKEKEIIKLISIGETAKDIAEALSISIHTVNTHRKNILKKTKCANTAELMAKCLMAGII</sequence>
<name>A0A5C4SJ07_9FLAO</name>
<reference evidence="5 6" key="1">
    <citation type="submission" date="2019-05" db="EMBL/GenBank/DDBJ databases">
        <title>Tamlana fucoidanivorans sp. nov., isolated from the surface of algae collected from Fujian province in China.</title>
        <authorList>
            <person name="Li J."/>
        </authorList>
    </citation>
    <scope>NUCLEOTIDE SEQUENCE [LARGE SCALE GENOMIC DNA]</scope>
    <source>
        <strain evidence="5 6">CW2-9</strain>
    </source>
</reference>
<dbReference type="SUPFAM" id="SSF55785">
    <property type="entry name" value="PYP-like sensor domain (PAS domain)"/>
    <property type="match status" value="1"/>
</dbReference>
<protein>
    <recommendedName>
        <fullName evidence="4">HTH luxR-type domain-containing protein</fullName>
    </recommendedName>
</protein>
<gene>
    <name evidence="5" type="ORF">FGF67_10655</name>
</gene>
<accession>A0A5C4SJ07</accession>
<dbReference type="PANTHER" id="PTHR44688:SF16">
    <property type="entry name" value="DNA-BINDING TRANSCRIPTIONAL ACTIVATOR DEVR_DOSR"/>
    <property type="match status" value="1"/>
</dbReference>
<dbReference type="PANTHER" id="PTHR44688">
    <property type="entry name" value="DNA-BINDING TRANSCRIPTIONAL ACTIVATOR DEVR_DOSR"/>
    <property type="match status" value="1"/>
</dbReference>
<evidence type="ECO:0000313" key="6">
    <source>
        <dbReference type="Proteomes" id="UP000308713"/>
    </source>
</evidence>
<dbReference type="PRINTS" id="PR00038">
    <property type="entry name" value="HTHLUXR"/>
</dbReference>
<dbReference type="InterPro" id="IPR035965">
    <property type="entry name" value="PAS-like_dom_sf"/>
</dbReference>
<evidence type="ECO:0000256" key="2">
    <source>
        <dbReference type="ARBA" id="ARBA00023125"/>
    </source>
</evidence>
<keyword evidence="3" id="KW-0804">Transcription</keyword>
<evidence type="ECO:0000259" key="4">
    <source>
        <dbReference type="PROSITE" id="PS50043"/>
    </source>
</evidence>
<evidence type="ECO:0000256" key="3">
    <source>
        <dbReference type="ARBA" id="ARBA00023163"/>
    </source>
</evidence>
<dbReference type="PROSITE" id="PS50043">
    <property type="entry name" value="HTH_LUXR_2"/>
    <property type="match status" value="1"/>
</dbReference>
<dbReference type="PROSITE" id="PS00622">
    <property type="entry name" value="HTH_LUXR_1"/>
    <property type="match status" value="1"/>
</dbReference>
<dbReference type="AlphaFoldDB" id="A0A5C4SJ07"/>
<proteinExistence type="predicted"/>
<dbReference type="SMART" id="SM00421">
    <property type="entry name" value="HTH_LUXR"/>
    <property type="match status" value="1"/>
</dbReference>